<evidence type="ECO:0000256" key="1">
    <source>
        <dbReference type="SAM" id="MobiDB-lite"/>
    </source>
</evidence>
<dbReference type="Proteomes" id="UP000053328">
    <property type="component" value="Unassembled WGS sequence"/>
</dbReference>
<protein>
    <recommendedName>
        <fullName evidence="5">Extracellular membrane protein CFEM domain-containing protein</fullName>
    </recommendedName>
</protein>
<name>A0A0D2B448_9EURO</name>
<dbReference type="STRING" id="91928.A0A0D2B448"/>
<dbReference type="AlphaFoldDB" id="A0A0D2B448"/>
<proteinExistence type="predicted"/>
<reference evidence="3 4" key="1">
    <citation type="submission" date="2015-01" db="EMBL/GenBank/DDBJ databases">
        <title>The Genome Sequence of Exophiala spinifera CBS89968.</title>
        <authorList>
            <consortium name="The Broad Institute Genomics Platform"/>
            <person name="Cuomo C."/>
            <person name="de Hoog S."/>
            <person name="Gorbushina A."/>
            <person name="Stielow B."/>
            <person name="Teixiera M."/>
            <person name="Abouelleil A."/>
            <person name="Chapman S.B."/>
            <person name="Priest M."/>
            <person name="Young S.K."/>
            <person name="Wortman J."/>
            <person name="Nusbaum C."/>
            <person name="Birren B."/>
        </authorList>
    </citation>
    <scope>NUCLEOTIDE SEQUENCE [LARGE SCALE GENOMIC DNA]</scope>
    <source>
        <strain evidence="3 4">CBS 89968</strain>
    </source>
</reference>
<dbReference type="EMBL" id="KN847497">
    <property type="protein sequence ID" value="KIW13733.1"/>
    <property type="molecule type" value="Genomic_DNA"/>
</dbReference>
<evidence type="ECO:0008006" key="5">
    <source>
        <dbReference type="Google" id="ProtNLM"/>
    </source>
</evidence>
<feature type="compositionally biased region" description="Low complexity" evidence="1">
    <location>
        <begin position="120"/>
        <end position="149"/>
    </location>
</feature>
<feature type="signal peptide" evidence="2">
    <location>
        <begin position="1"/>
        <end position="20"/>
    </location>
</feature>
<accession>A0A0D2B448</accession>
<evidence type="ECO:0000313" key="4">
    <source>
        <dbReference type="Proteomes" id="UP000053328"/>
    </source>
</evidence>
<keyword evidence="4" id="KW-1185">Reference proteome</keyword>
<dbReference type="OrthoDB" id="4776947at2759"/>
<evidence type="ECO:0000313" key="3">
    <source>
        <dbReference type="EMBL" id="KIW13733.1"/>
    </source>
</evidence>
<dbReference type="GeneID" id="27336007"/>
<gene>
    <name evidence="3" type="ORF">PV08_08924</name>
</gene>
<organism evidence="3 4">
    <name type="scientific">Exophiala spinifera</name>
    <dbReference type="NCBI Taxonomy" id="91928"/>
    <lineage>
        <taxon>Eukaryota</taxon>
        <taxon>Fungi</taxon>
        <taxon>Dikarya</taxon>
        <taxon>Ascomycota</taxon>
        <taxon>Pezizomycotina</taxon>
        <taxon>Eurotiomycetes</taxon>
        <taxon>Chaetothyriomycetidae</taxon>
        <taxon>Chaetothyriales</taxon>
        <taxon>Herpotrichiellaceae</taxon>
        <taxon>Exophiala</taxon>
    </lineage>
</organism>
<dbReference type="VEuPathDB" id="FungiDB:PV08_08924"/>
<keyword evidence="2" id="KW-0732">Signal</keyword>
<dbReference type="HOGENOM" id="CLU_110345_1_0_1"/>
<evidence type="ECO:0000256" key="2">
    <source>
        <dbReference type="SAM" id="SignalP"/>
    </source>
</evidence>
<sequence>MKASLVLPTLLALFGTRTLAATPPGCLLSAVNTQDNPTDLSSICGDEATEVQSAINSLCSGSTNKSAAQSAFIATCSAAGSSVAPFTATATATATTTNGPSSSGSFVYTTVISGSTVVTSGASAPTDSSATTTGSSASSTNAEGASATGNAASDPRQVGSFAAAVIAIAGVVAVL</sequence>
<feature type="chain" id="PRO_5002249455" description="Extracellular membrane protein CFEM domain-containing protein" evidence="2">
    <location>
        <begin position="21"/>
        <end position="175"/>
    </location>
</feature>
<dbReference type="RefSeq" id="XP_016233949.1">
    <property type="nucleotide sequence ID" value="XM_016383246.1"/>
</dbReference>
<feature type="region of interest" description="Disordered" evidence="1">
    <location>
        <begin position="120"/>
        <end position="153"/>
    </location>
</feature>